<feature type="transmembrane region" description="Helical" evidence="8">
    <location>
        <begin position="69"/>
        <end position="89"/>
    </location>
</feature>
<dbReference type="PROSITE" id="PS50850">
    <property type="entry name" value="MFS"/>
    <property type="match status" value="1"/>
</dbReference>
<protein>
    <recommendedName>
        <fullName evidence="9">Major facilitator superfamily (MFS) profile domain-containing protein</fullName>
    </recommendedName>
</protein>
<dbReference type="Gene3D" id="1.20.1250.20">
    <property type="entry name" value="MFS general substrate transporter like domains"/>
    <property type="match status" value="2"/>
</dbReference>
<dbReference type="PANTHER" id="PTHR23501">
    <property type="entry name" value="MAJOR FACILITATOR SUPERFAMILY"/>
    <property type="match status" value="1"/>
</dbReference>
<dbReference type="GO" id="GO:0022857">
    <property type="term" value="F:transmembrane transporter activity"/>
    <property type="evidence" value="ECO:0007669"/>
    <property type="project" value="InterPro"/>
</dbReference>
<dbReference type="SUPFAM" id="SSF103473">
    <property type="entry name" value="MFS general substrate transporter"/>
    <property type="match status" value="2"/>
</dbReference>
<feature type="transmembrane region" description="Helical" evidence="8">
    <location>
        <begin position="347"/>
        <end position="368"/>
    </location>
</feature>
<evidence type="ECO:0000256" key="5">
    <source>
        <dbReference type="ARBA" id="ARBA00022989"/>
    </source>
</evidence>
<feature type="region of interest" description="Disordered" evidence="7">
    <location>
        <begin position="1"/>
        <end position="48"/>
    </location>
</feature>
<keyword evidence="11" id="KW-1185">Reference proteome</keyword>
<feature type="transmembrane region" description="Helical" evidence="8">
    <location>
        <begin position="414"/>
        <end position="433"/>
    </location>
</feature>
<feature type="transmembrane region" description="Helical" evidence="8">
    <location>
        <begin position="551"/>
        <end position="570"/>
    </location>
</feature>
<dbReference type="Pfam" id="PF07690">
    <property type="entry name" value="MFS_1"/>
    <property type="match status" value="1"/>
</dbReference>
<sequence>MASKETEIARDVSSVVIHPSEKEPETAHTPKDTADDNGNSDQESLDQEAQAGVKGVQAAAAVWTKSHLILAYAIIWFIYFVTSIQEVVIRSLNPYVTSAFMLHSLTAATSIMANIIGGLSKIPLAKILDSWGRPQGMSLMLIIWVVGFIMMAGCDNVQTYAAAQVFSSVGSQGVSYCLTVFISDTSALKNRALMLSFATSPYIITTWIGGPISQSVLEGPGWRWGFGIFTIIVPVVVAPLCLLFFWNQQKAKKMGLLAPSRGPLTLSTVKQYCIEVDLIGIILLAGGMALFLLPFSLWSYQKDQWRSAMIICMIVFGGLLLIAFAIYERSWAPVTFIPFNLLMDRTVFFGGLMFIFEFFNSMVWGSYFGSMLQVVWGLDVTEASYVSAIYRVGSCLFCLLVGFLIRWTGRFKWLAVYFSFPLMILGVGLMIKFRQPDASIGYICMTQIFVAFAGGTTVICGELAMMAPSDHQHIAVILAMLNLFSSIGSALGSTVSAAIWTSEFPKALAKYVPAEVDVAAVYSDITAQLSYEWGSPARNAIAHAYGDAQRYMLITSVCMLVVAWGCAAMWRDIKIKDLKQVKGRVI</sequence>
<feature type="transmembrane region" description="Helical" evidence="8">
    <location>
        <begin position="476"/>
        <end position="500"/>
    </location>
</feature>
<feature type="domain" description="Major facilitator superfamily (MFS) profile" evidence="9">
    <location>
        <begin position="71"/>
        <end position="532"/>
    </location>
</feature>
<keyword evidence="6 8" id="KW-0472">Membrane</keyword>
<organism evidence="10 11">
    <name type="scientific">Penicillium nordicum</name>
    <dbReference type="NCBI Taxonomy" id="229535"/>
    <lineage>
        <taxon>Eukaryota</taxon>
        <taxon>Fungi</taxon>
        <taxon>Dikarya</taxon>
        <taxon>Ascomycota</taxon>
        <taxon>Pezizomycotina</taxon>
        <taxon>Eurotiomycetes</taxon>
        <taxon>Eurotiomycetidae</taxon>
        <taxon>Eurotiales</taxon>
        <taxon>Aspergillaceae</taxon>
        <taxon>Penicillium</taxon>
    </lineage>
</organism>
<feature type="transmembrane region" description="Helical" evidence="8">
    <location>
        <begin position="136"/>
        <end position="153"/>
    </location>
</feature>
<comment type="similarity">
    <text evidence="2">Belongs to the major facilitator superfamily.</text>
</comment>
<dbReference type="GO" id="GO:0005886">
    <property type="term" value="C:plasma membrane"/>
    <property type="evidence" value="ECO:0007669"/>
    <property type="project" value="TreeGrafter"/>
</dbReference>
<evidence type="ECO:0000256" key="3">
    <source>
        <dbReference type="ARBA" id="ARBA00022448"/>
    </source>
</evidence>
<dbReference type="PANTHER" id="PTHR23501:SF3">
    <property type="entry name" value="MAJOR FACILITATOR SUPERFAMILY (MFS) PROFILE DOMAIN-CONTAINING PROTEIN"/>
    <property type="match status" value="1"/>
</dbReference>
<feature type="compositionally biased region" description="Basic and acidic residues" evidence="7">
    <location>
        <begin position="1"/>
        <end position="10"/>
    </location>
</feature>
<evidence type="ECO:0000313" key="10">
    <source>
        <dbReference type="EMBL" id="KOS42753.1"/>
    </source>
</evidence>
<feature type="transmembrane region" description="Helical" evidence="8">
    <location>
        <begin position="388"/>
        <end position="407"/>
    </location>
</feature>
<evidence type="ECO:0000313" key="11">
    <source>
        <dbReference type="Proteomes" id="UP000037696"/>
    </source>
</evidence>
<dbReference type="Proteomes" id="UP000037696">
    <property type="component" value="Unassembled WGS sequence"/>
</dbReference>
<dbReference type="InterPro" id="IPR011701">
    <property type="entry name" value="MFS"/>
</dbReference>
<feature type="transmembrane region" description="Helical" evidence="8">
    <location>
        <begin position="224"/>
        <end position="246"/>
    </location>
</feature>
<proteinExistence type="inferred from homology"/>
<accession>A0A0N0RYQ6</accession>
<dbReference type="OrthoDB" id="4078873at2759"/>
<feature type="transmembrane region" description="Helical" evidence="8">
    <location>
        <begin position="305"/>
        <end position="327"/>
    </location>
</feature>
<dbReference type="AlphaFoldDB" id="A0A0N0RYQ6"/>
<feature type="compositionally biased region" description="Basic and acidic residues" evidence="7">
    <location>
        <begin position="19"/>
        <end position="34"/>
    </location>
</feature>
<evidence type="ECO:0000256" key="2">
    <source>
        <dbReference type="ARBA" id="ARBA00008335"/>
    </source>
</evidence>
<dbReference type="InterPro" id="IPR036259">
    <property type="entry name" value="MFS_trans_sf"/>
</dbReference>
<evidence type="ECO:0000259" key="9">
    <source>
        <dbReference type="PROSITE" id="PS50850"/>
    </source>
</evidence>
<keyword evidence="5 8" id="KW-1133">Transmembrane helix</keyword>
<evidence type="ECO:0000256" key="6">
    <source>
        <dbReference type="ARBA" id="ARBA00023136"/>
    </source>
</evidence>
<feature type="transmembrane region" description="Helical" evidence="8">
    <location>
        <begin position="193"/>
        <end position="212"/>
    </location>
</feature>
<feature type="transmembrane region" description="Helical" evidence="8">
    <location>
        <begin position="278"/>
        <end position="299"/>
    </location>
</feature>
<evidence type="ECO:0000256" key="1">
    <source>
        <dbReference type="ARBA" id="ARBA00004141"/>
    </source>
</evidence>
<dbReference type="EMBL" id="LHQQ01000098">
    <property type="protein sequence ID" value="KOS42753.1"/>
    <property type="molecule type" value="Genomic_DNA"/>
</dbReference>
<evidence type="ECO:0000256" key="8">
    <source>
        <dbReference type="SAM" id="Phobius"/>
    </source>
</evidence>
<dbReference type="InterPro" id="IPR020846">
    <property type="entry name" value="MFS_dom"/>
</dbReference>
<evidence type="ECO:0000256" key="4">
    <source>
        <dbReference type="ARBA" id="ARBA00022692"/>
    </source>
</evidence>
<feature type="transmembrane region" description="Helical" evidence="8">
    <location>
        <begin position="439"/>
        <end position="464"/>
    </location>
</feature>
<comment type="caution">
    <text evidence="10">The sequence shown here is derived from an EMBL/GenBank/DDBJ whole genome shotgun (WGS) entry which is preliminary data.</text>
</comment>
<evidence type="ECO:0000256" key="7">
    <source>
        <dbReference type="SAM" id="MobiDB-lite"/>
    </source>
</evidence>
<gene>
    <name evidence="10" type="ORF">ACN38_g6378</name>
</gene>
<name>A0A0N0RYQ6_9EURO</name>
<reference evidence="10 11" key="1">
    <citation type="submission" date="2015-08" db="EMBL/GenBank/DDBJ databases">
        <title>Genome sequencing of Penicillium nordicum.</title>
        <authorList>
            <person name="Nguyen H.D."/>
            <person name="Seifert K.A."/>
        </authorList>
    </citation>
    <scope>NUCLEOTIDE SEQUENCE [LARGE SCALE GENOMIC DNA]</scope>
    <source>
        <strain evidence="10 11">DAOMC 185683</strain>
    </source>
</reference>
<comment type="subcellular location">
    <subcellularLocation>
        <location evidence="1">Membrane</location>
        <topology evidence="1">Multi-pass membrane protein</topology>
    </subcellularLocation>
</comment>
<dbReference type="FunFam" id="1.20.1250.20:FF:000284">
    <property type="entry name" value="Siderophore iron transporter mirB"/>
    <property type="match status" value="1"/>
</dbReference>
<keyword evidence="4 8" id="KW-0812">Transmembrane</keyword>
<feature type="transmembrane region" description="Helical" evidence="8">
    <location>
        <begin position="159"/>
        <end position="181"/>
    </location>
</feature>
<keyword evidence="3" id="KW-0813">Transport</keyword>
<feature type="transmembrane region" description="Helical" evidence="8">
    <location>
        <begin position="95"/>
        <end position="116"/>
    </location>
</feature>